<proteinExistence type="predicted"/>
<evidence type="ECO:0000256" key="1">
    <source>
        <dbReference type="SAM" id="SignalP"/>
    </source>
</evidence>
<evidence type="ECO:0008006" key="4">
    <source>
        <dbReference type="Google" id="ProtNLM"/>
    </source>
</evidence>
<accession>A0A848J070</accession>
<dbReference type="AlphaFoldDB" id="A0A848J070"/>
<gene>
    <name evidence="2" type="ORF">HH304_05640</name>
</gene>
<comment type="caution">
    <text evidence="2">The sequence shown here is derived from an EMBL/GenBank/DDBJ whole genome shotgun (WGS) entry which is preliminary data.</text>
</comment>
<feature type="chain" id="PRO_5032948243" description="Peptidase C39-like domain-containing protein" evidence="1">
    <location>
        <begin position="21"/>
        <end position="215"/>
    </location>
</feature>
<dbReference type="RefSeq" id="WP_169678832.1">
    <property type="nucleotide sequence ID" value="NZ_JABBNU010000003.1"/>
</dbReference>
<organism evidence="2 3">
    <name type="scientific">Marinigracilibium pacificum</name>
    <dbReference type="NCBI Taxonomy" id="2729599"/>
    <lineage>
        <taxon>Bacteria</taxon>
        <taxon>Pseudomonadati</taxon>
        <taxon>Bacteroidota</taxon>
        <taxon>Cytophagia</taxon>
        <taxon>Cytophagales</taxon>
        <taxon>Flammeovirgaceae</taxon>
        <taxon>Marinigracilibium</taxon>
    </lineage>
</organism>
<dbReference type="Proteomes" id="UP000559010">
    <property type="component" value="Unassembled WGS sequence"/>
</dbReference>
<evidence type="ECO:0000313" key="2">
    <source>
        <dbReference type="EMBL" id="NMM47874.1"/>
    </source>
</evidence>
<name>A0A848J070_9BACT</name>
<keyword evidence="1" id="KW-0732">Signal</keyword>
<evidence type="ECO:0000313" key="3">
    <source>
        <dbReference type="Proteomes" id="UP000559010"/>
    </source>
</evidence>
<keyword evidence="3" id="KW-1185">Reference proteome</keyword>
<dbReference type="EMBL" id="JABBNU010000003">
    <property type="protein sequence ID" value="NMM47874.1"/>
    <property type="molecule type" value="Genomic_DNA"/>
</dbReference>
<protein>
    <recommendedName>
        <fullName evidence="4">Peptidase C39-like domain-containing protein</fullName>
    </recommendedName>
</protein>
<sequence>MKNLLTITTFLLFSSFYILSQTPDLFNENTTITWLGMDFSHLKITGDFSQFTGNGTVDEKEIKDKYFPGWNDLFVNEPNKYDIKGMLDKNNISYDINMINEINLMTDISQMRSYNIPGYTSEDIQSFVKQYDLSKVEKKDGIGIVFIAETFNKVNKIAYFHFVALDLKTGNIILQDRLSGSPQGFGIRNYWAGAFYKVIKNIDKKKYKSWEESNL</sequence>
<reference evidence="2 3" key="1">
    <citation type="submission" date="2020-04" db="EMBL/GenBank/DDBJ databases">
        <title>Flammeovirgaceae bacterium KN852 isolated from deep sea.</title>
        <authorList>
            <person name="Zhang D.-C."/>
        </authorList>
    </citation>
    <scope>NUCLEOTIDE SEQUENCE [LARGE SCALE GENOMIC DNA]</scope>
    <source>
        <strain evidence="2 3">KN852</strain>
    </source>
</reference>
<feature type="signal peptide" evidence="1">
    <location>
        <begin position="1"/>
        <end position="20"/>
    </location>
</feature>